<feature type="binding site" description="axial binding residue" evidence="4">
    <location>
        <position position="545"/>
    </location>
    <ligand>
        <name>heme</name>
        <dbReference type="ChEBI" id="CHEBI:30413"/>
    </ligand>
    <ligandPart>
        <name>Fe</name>
        <dbReference type="ChEBI" id="CHEBI:18248"/>
    </ligandPart>
</feature>
<feature type="compositionally biased region" description="Polar residues" evidence="6">
    <location>
        <begin position="513"/>
        <end position="527"/>
    </location>
</feature>
<evidence type="ECO:0000313" key="7">
    <source>
        <dbReference type="EMBL" id="CZR52843.1"/>
    </source>
</evidence>
<keyword evidence="5" id="KW-0503">Monooxygenase</keyword>
<dbReference type="GO" id="GO:0004497">
    <property type="term" value="F:monooxygenase activity"/>
    <property type="evidence" value="ECO:0007669"/>
    <property type="project" value="UniProtKB-KW"/>
</dbReference>
<dbReference type="PRINTS" id="PR00385">
    <property type="entry name" value="P450"/>
</dbReference>
<dbReference type="GO" id="GO:0016705">
    <property type="term" value="F:oxidoreductase activity, acting on paired donors, with incorporation or reduction of molecular oxygen"/>
    <property type="evidence" value="ECO:0007669"/>
    <property type="project" value="InterPro"/>
</dbReference>
<comment type="similarity">
    <text evidence="5">Belongs to the cytochrome P450 family.</text>
</comment>
<reference evidence="7 8" key="1">
    <citation type="submission" date="2016-03" db="EMBL/GenBank/DDBJ databases">
        <authorList>
            <person name="Ploux O."/>
        </authorList>
    </citation>
    <scope>NUCLEOTIDE SEQUENCE [LARGE SCALE GENOMIC DNA]</scope>
    <source>
        <strain evidence="7 8">UAMH 11012</strain>
    </source>
</reference>
<dbReference type="InterPro" id="IPR017972">
    <property type="entry name" value="Cyt_P450_CS"/>
</dbReference>
<dbReference type="InterPro" id="IPR002401">
    <property type="entry name" value="Cyt_P450_E_grp-I"/>
</dbReference>
<evidence type="ECO:0000256" key="3">
    <source>
        <dbReference type="ARBA" id="ARBA00023004"/>
    </source>
</evidence>
<dbReference type="InterPro" id="IPR036396">
    <property type="entry name" value="Cyt_P450_sf"/>
</dbReference>
<dbReference type="PRINTS" id="PR00463">
    <property type="entry name" value="EP450I"/>
</dbReference>
<gene>
    <name evidence="7" type="ORF">PAC_02720</name>
</gene>
<evidence type="ECO:0000256" key="2">
    <source>
        <dbReference type="ARBA" id="ARBA00022723"/>
    </source>
</evidence>
<dbReference type="Proteomes" id="UP000184330">
    <property type="component" value="Unassembled WGS sequence"/>
</dbReference>
<dbReference type="Gene3D" id="1.10.630.10">
    <property type="entry name" value="Cytochrome P450"/>
    <property type="match status" value="1"/>
</dbReference>
<dbReference type="AlphaFoldDB" id="A0A1L7WJ83"/>
<keyword evidence="2 4" id="KW-0479">Metal-binding</keyword>
<dbReference type="Pfam" id="PF00067">
    <property type="entry name" value="p450"/>
    <property type="match status" value="1"/>
</dbReference>
<dbReference type="SUPFAM" id="SSF48264">
    <property type="entry name" value="Cytochrome P450"/>
    <property type="match status" value="1"/>
</dbReference>
<accession>A0A1L7WJ83</accession>
<sequence length="639" mass="72201">MFTYIFVALGASLLFWCSQKWTSLNRNIAAAKASGLPYRVSFISGIPGYLWIAIHNFFLGPLHAFKPSRKWLWPKLIHVHRSWYYPQEMRESLGEVYLIVSPSQIFMSCSNAEANLQLTNRRLDFVKPVEIYAIVDIFGTSILTTEGEEWKRHRKIVAPAFSEKSNAVVWKETLRQTDGMIKVWSKLDGNESRSMKVKDTALYTATMALHVICAAGFGVRQLWDGEDEAQLGTNVVAGFNTSKLIREHTLTFKDSLNTLLHGIIWLAIFPVGLLKKSPFELHKRLLRAFCECTDYLTELSEYKLQQIERGEKAEAGTMDIMGPLVKASGRSPENSKGSYLTKQEVIADSWITLFAGHETSANITHYCLLFLAIDLRKQFKLQQDLDAIVGTRPSSEWSYETDLNCIWHSMVGATINETLRLMPPIIDVPKIVRGVSQPLTFEEKKVTVPTDTIIHISCVGAHRNPRYWPHSPSKLSSKDHDLDDWVPERWLHSSTAPTTTPSKDNAETEESGENQTTFDTPSATTTLHVPPTGSFLPFSLGARACPGKRFAQVEITATLATIFSKYTCELDISEWASDDEVLKMRKEERRNVYEKAMNKARELIGKSQSEIFLSMAGRHVPVRFFERGGGLFEGVFTEA</sequence>
<evidence type="ECO:0000256" key="6">
    <source>
        <dbReference type="SAM" id="MobiDB-lite"/>
    </source>
</evidence>
<keyword evidence="4 5" id="KW-0349">Heme</keyword>
<dbReference type="EMBL" id="FJOG01000003">
    <property type="protein sequence ID" value="CZR52843.1"/>
    <property type="molecule type" value="Genomic_DNA"/>
</dbReference>
<evidence type="ECO:0000256" key="1">
    <source>
        <dbReference type="ARBA" id="ARBA00001971"/>
    </source>
</evidence>
<keyword evidence="5" id="KW-0560">Oxidoreductase</keyword>
<dbReference type="InterPro" id="IPR050121">
    <property type="entry name" value="Cytochrome_P450_monoxygenase"/>
</dbReference>
<feature type="compositionally biased region" description="Polar residues" evidence="6">
    <location>
        <begin position="492"/>
        <end position="503"/>
    </location>
</feature>
<dbReference type="OrthoDB" id="1470350at2759"/>
<dbReference type="InterPro" id="IPR001128">
    <property type="entry name" value="Cyt_P450"/>
</dbReference>
<organism evidence="7 8">
    <name type="scientific">Phialocephala subalpina</name>
    <dbReference type="NCBI Taxonomy" id="576137"/>
    <lineage>
        <taxon>Eukaryota</taxon>
        <taxon>Fungi</taxon>
        <taxon>Dikarya</taxon>
        <taxon>Ascomycota</taxon>
        <taxon>Pezizomycotina</taxon>
        <taxon>Leotiomycetes</taxon>
        <taxon>Helotiales</taxon>
        <taxon>Mollisiaceae</taxon>
        <taxon>Phialocephala</taxon>
        <taxon>Phialocephala fortinii species complex</taxon>
    </lineage>
</organism>
<dbReference type="PANTHER" id="PTHR24305:SF223">
    <property type="entry name" value="CYTOCHROME P450-DIT2"/>
    <property type="match status" value="1"/>
</dbReference>
<dbReference type="PANTHER" id="PTHR24305">
    <property type="entry name" value="CYTOCHROME P450"/>
    <property type="match status" value="1"/>
</dbReference>
<name>A0A1L7WJ83_9HELO</name>
<evidence type="ECO:0000256" key="5">
    <source>
        <dbReference type="RuleBase" id="RU000461"/>
    </source>
</evidence>
<comment type="cofactor">
    <cofactor evidence="1 4">
        <name>heme</name>
        <dbReference type="ChEBI" id="CHEBI:30413"/>
    </cofactor>
</comment>
<evidence type="ECO:0000256" key="4">
    <source>
        <dbReference type="PIRSR" id="PIRSR602401-1"/>
    </source>
</evidence>
<dbReference type="PROSITE" id="PS00086">
    <property type="entry name" value="CYTOCHROME_P450"/>
    <property type="match status" value="1"/>
</dbReference>
<evidence type="ECO:0000313" key="8">
    <source>
        <dbReference type="Proteomes" id="UP000184330"/>
    </source>
</evidence>
<dbReference type="GO" id="GO:0005506">
    <property type="term" value="F:iron ion binding"/>
    <property type="evidence" value="ECO:0007669"/>
    <property type="project" value="InterPro"/>
</dbReference>
<dbReference type="GO" id="GO:0020037">
    <property type="term" value="F:heme binding"/>
    <property type="evidence" value="ECO:0007669"/>
    <property type="project" value="InterPro"/>
</dbReference>
<keyword evidence="3 4" id="KW-0408">Iron</keyword>
<keyword evidence="8" id="KW-1185">Reference proteome</keyword>
<dbReference type="STRING" id="576137.A0A1L7WJ83"/>
<feature type="region of interest" description="Disordered" evidence="6">
    <location>
        <begin position="492"/>
        <end position="530"/>
    </location>
</feature>
<proteinExistence type="inferred from homology"/>
<protein>
    <submittedName>
        <fullName evidence="7">Related to cytochrome P450 3A7</fullName>
    </submittedName>
</protein>